<comment type="similarity">
    <text evidence="2">Belongs to the UPF0324 family.</text>
</comment>
<organism evidence="8 9">
    <name type="scientific">Sphingopyxis jiangsuensis</name>
    <dbReference type="NCBI Taxonomy" id="2871171"/>
    <lineage>
        <taxon>Bacteria</taxon>
        <taxon>Pseudomonadati</taxon>
        <taxon>Pseudomonadota</taxon>
        <taxon>Alphaproteobacteria</taxon>
        <taxon>Sphingomonadales</taxon>
        <taxon>Sphingomonadaceae</taxon>
        <taxon>Sphingopyxis</taxon>
    </lineage>
</organism>
<evidence type="ECO:0000313" key="9">
    <source>
        <dbReference type="Proteomes" id="UP001166571"/>
    </source>
</evidence>
<keyword evidence="6 7" id="KW-0472">Membrane</keyword>
<evidence type="ECO:0000256" key="4">
    <source>
        <dbReference type="ARBA" id="ARBA00022692"/>
    </source>
</evidence>
<evidence type="ECO:0000256" key="2">
    <source>
        <dbReference type="ARBA" id="ARBA00007977"/>
    </source>
</evidence>
<feature type="transmembrane region" description="Helical" evidence="7">
    <location>
        <begin position="246"/>
        <end position="264"/>
    </location>
</feature>
<dbReference type="Proteomes" id="UP001166571">
    <property type="component" value="Unassembled WGS sequence"/>
</dbReference>
<comment type="caution">
    <text evidence="8">The sequence shown here is derived from an EMBL/GenBank/DDBJ whole genome shotgun (WGS) entry which is preliminary data.</text>
</comment>
<gene>
    <name evidence="8" type="ORF">K5P26_02535</name>
</gene>
<dbReference type="RefSeq" id="WP_222135660.1">
    <property type="nucleotide sequence ID" value="NZ_JAILXK010000001.1"/>
</dbReference>
<evidence type="ECO:0000256" key="6">
    <source>
        <dbReference type="ARBA" id="ARBA00023136"/>
    </source>
</evidence>
<keyword evidence="9" id="KW-1185">Reference proteome</keyword>
<feature type="transmembrane region" description="Helical" evidence="7">
    <location>
        <begin position="117"/>
        <end position="137"/>
    </location>
</feature>
<feature type="transmembrane region" description="Helical" evidence="7">
    <location>
        <begin position="276"/>
        <end position="294"/>
    </location>
</feature>
<proteinExistence type="inferred from homology"/>
<dbReference type="InterPro" id="IPR018383">
    <property type="entry name" value="UPF0324_pro"/>
</dbReference>
<comment type="subcellular location">
    <subcellularLocation>
        <location evidence="1">Cell membrane</location>
        <topology evidence="1">Multi-pass membrane protein</topology>
    </subcellularLocation>
</comment>
<evidence type="ECO:0000256" key="7">
    <source>
        <dbReference type="SAM" id="Phobius"/>
    </source>
</evidence>
<keyword evidence="5 7" id="KW-1133">Transmembrane helix</keyword>
<feature type="transmembrane region" description="Helical" evidence="7">
    <location>
        <begin position="144"/>
        <end position="165"/>
    </location>
</feature>
<sequence length="360" mass="36821">MGRAPSPTEPYSGDLFGEIHLAELTRSAAAPTVRDYFPGLTICAVASGAAAWLSDHYGVPVILLGLLVGLALNFAARDPRTHRGLDLASQQFLRIGIVLLGFQVSASQIMALGIGPFAALLAIMAIALAAALIAARLSRQSPFAGLLAGGATAICGASAALALYGVIGKERLGQAQFALTLVGVSMASALAMSLYPVIAAQLGLSDAQAGYLIGASIHDVGQAIGGAYDFSDTAGAYATIVKLARVTMLAPVVLLVSLWIGPAASNAARPAWRRLAVPWFITLFLAIVAVNSLIDLPAMTATTSLAASKAMLLLAVTATAMRSRTDLLLDLGWRATAPVAAASLASFAAALFFVMFGVSG</sequence>
<protein>
    <submittedName>
        <fullName evidence="8">Sulfate exporter family transporter</fullName>
    </submittedName>
</protein>
<accession>A0ABS7MD52</accession>
<keyword evidence="4 7" id="KW-0812">Transmembrane</keyword>
<feature type="transmembrane region" description="Helical" evidence="7">
    <location>
        <begin position="36"/>
        <end position="53"/>
    </location>
</feature>
<feature type="transmembrane region" description="Helical" evidence="7">
    <location>
        <begin position="59"/>
        <end position="76"/>
    </location>
</feature>
<dbReference type="PANTHER" id="PTHR30106">
    <property type="entry name" value="INNER MEMBRANE PROTEIN YEIH-RELATED"/>
    <property type="match status" value="1"/>
</dbReference>
<dbReference type="Pfam" id="PF03601">
    <property type="entry name" value="Cons_hypoth698"/>
    <property type="match status" value="1"/>
</dbReference>
<evidence type="ECO:0000313" key="8">
    <source>
        <dbReference type="EMBL" id="MBY4636016.1"/>
    </source>
</evidence>
<dbReference type="PANTHER" id="PTHR30106:SF2">
    <property type="entry name" value="UPF0324 INNER MEMBRANE PROTEIN YEIH"/>
    <property type="match status" value="1"/>
</dbReference>
<keyword evidence="3" id="KW-1003">Cell membrane</keyword>
<feature type="transmembrane region" description="Helical" evidence="7">
    <location>
        <begin position="335"/>
        <end position="358"/>
    </location>
</feature>
<dbReference type="EMBL" id="JAILXK010000001">
    <property type="protein sequence ID" value="MBY4636016.1"/>
    <property type="molecule type" value="Genomic_DNA"/>
</dbReference>
<evidence type="ECO:0000256" key="5">
    <source>
        <dbReference type="ARBA" id="ARBA00022989"/>
    </source>
</evidence>
<feature type="transmembrane region" description="Helical" evidence="7">
    <location>
        <begin position="177"/>
        <end position="198"/>
    </location>
</feature>
<reference evidence="8" key="1">
    <citation type="submission" date="2021-08" db="EMBL/GenBank/DDBJ databases">
        <title>Sphingopyxis panaciterrulae sp. nov., isolated from the surface water of the Yellow Sea.</title>
        <authorList>
            <person name="Gao Z."/>
            <person name="Zhang D."/>
            <person name="Zhang A."/>
        </authorList>
    </citation>
    <scope>NUCLEOTIDE SEQUENCE</scope>
    <source>
        <strain evidence="8">XHP0097</strain>
    </source>
</reference>
<evidence type="ECO:0000256" key="1">
    <source>
        <dbReference type="ARBA" id="ARBA00004651"/>
    </source>
</evidence>
<name>A0ABS7MD52_9SPHN</name>
<evidence type="ECO:0000256" key="3">
    <source>
        <dbReference type="ARBA" id="ARBA00022475"/>
    </source>
</evidence>